<gene>
    <name evidence="1" type="ORF">SAMN05192543_103432</name>
</gene>
<organism evidence="1 2">
    <name type="scientific">Paraburkholderia megapolitana</name>
    <dbReference type="NCBI Taxonomy" id="420953"/>
    <lineage>
        <taxon>Bacteria</taxon>
        <taxon>Pseudomonadati</taxon>
        <taxon>Pseudomonadota</taxon>
        <taxon>Betaproteobacteria</taxon>
        <taxon>Burkholderiales</taxon>
        <taxon>Burkholderiaceae</taxon>
        <taxon>Paraburkholderia</taxon>
    </lineage>
</organism>
<proteinExistence type="predicted"/>
<dbReference type="RefSeq" id="WP_091011356.1">
    <property type="nucleotide sequence ID" value="NZ_CP041745.1"/>
</dbReference>
<dbReference type="Proteomes" id="UP000199548">
    <property type="component" value="Unassembled WGS sequence"/>
</dbReference>
<keyword evidence="2" id="KW-1185">Reference proteome</keyword>
<accession>A0A1I3IVA5</accession>
<evidence type="ECO:0000313" key="1">
    <source>
        <dbReference type="EMBL" id="SFI51869.1"/>
    </source>
</evidence>
<protein>
    <submittedName>
        <fullName evidence="1">Uncharacterized protein</fullName>
    </submittedName>
</protein>
<dbReference type="AlphaFoldDB" id="A0A1I3IVA5"/>
<dbReference type="PROSITE" id="PS51257">
    <property type="entry name" value="PROKAR_LIPOPROTEIN"/>
    <property type="match status" value="1"/>
</dbReference>
<reference evidence="1 2" key="1">
    <citation type="submission" date="2016-10" db="EMBL/GenBank/DDBJ databases">
        <authorList>
            <person name="de Groot N.N."/>
        </authorList>
    </citation>
    <scope>NUCLEOTIDE SEQUENCE [LARGE SCALE GENOMIC DNA]</scope>
    <source>
        <strain evidence="1 2">LMG 23650</strain>
    </source>
</reference>
<dbReference type="OrthoDB" id="9132165at2"/>
<dbReference type="EMBL" id="FOQU01000003">
    <property type="protein sequence ID" value="SFI51869.1"/>
    <property type="molecule type" value="Genomic_DNA"/>
</dbReference>
<dbReference type="STRING" id="420953.SAMN05192543_103432"/>
<evidence type="ECO:0000313" key="2">
    <source>
        <dbReference type="Proteomes" id="UP000199548"/>
    </source>
</evidence>
<name>A0A1I3IVA5_9BURK</name>
<sequence>MSRIKLFAIVTVLFTLIFSQLWVSAYACATAGRTIPTDAGAVAVVLTGSHADLQDPHTAASCHLHCNNSAQPDHANLPTVSPAVWLPLIWGHSSTVALAVRPDRPTHPEPILLSAPPPSRILFQVFRT</sequence>